<evidence type="ECO:0000256" key="1">
    <source>
        <dbReference type="ARBA" id="ARBA00004609"/>
    </source>
</evidence>
<name>A0AA89BN93_9ASTE</name>
<evidence type="ECO:0000313" key="14">
    <source>
        <dbReference type="Proteomes" id="UP001188597"/>
    </source>
</evidence>
<dbReference type="EMBL" id="JAVXUP010000014">
    <property type="protein sequence ID" value="KAK3042932.1"/>
    <property type="molecule type" value="Genomic_DNA"/>
</dbReference>
<feature type="region of interest" description="Disordered" evidence="11">
    <location>
        <begin position="24"/>
        <end position="118"/>
    </location>
</feature>
<gene>
    <name evidence="13" type="ORF">RJ639_001008</name>
</gene>
<dbReference type="GO" id="GO:0098552">
    <property type="term" value="C:side of membrane"/>
    <property type="evidence" value="ECO:0007669"/>
    <property type="project" value="UniProtKB-KW"/>
</dbReference>
<evidence type="ECO:0000256" key="2">
    <source>
        <dbReference type="ARBA" id="ARBA00022475"/>
    </source>
</evidence>
<accession>A0AA89BN93</accession>
<dbReference type="AlphaFoldDB" id="A0AA89BN93"/>
<dbReference type="PANTHER" id="PTHR36321">
    <property type="entry name" value="CLASSICAL ARABINOGALACTAN PROTEIN 9"/>
    <property type="match status" value="1"/>
</dbReference>
<feature type="compositionally biased region" description="Low complexity" evidence="11">
    <location>
        <begin position="105"/>
        <end position="118"/>
    </location>
</feature>
<comment type="similarity">
    <text evidence="10">Belongs to the classical AGP family.</text>
</comment>
<keyword evidence="14" id="KW-1185">Reference proteome</keyword>
<keyword evidence="3" id="KW-0336">GPI-anchor</keyword>
<dbReference type="Proteomes" id="UP001188597">
    <property type="component" value="Unassembled WGS sequence"/>
</dbReference>
<keyword evidence="4 12" id="KW-0732">Signal</keyword>
<comment type="function">
    <text evidence="9">Proteoglycan that seems to be implicated in diverse developmental roles such as differentiation, cell-cell recognition, embryogenesis and programmed cell death.</text>
</comment>
<evidence type="ECO:0000256" key="6">
    <source>
        <dbReference type="ARBA" id="ARBA00023136"/>
    </source>
</evidence>
<reference evidence="13" key="1">
    <citation type="submission" date="2022-12" db="EMBL/GenBank/DDBJ databases">
        <title>Draft genome assemblies for two species of Escallonia (Escalloniales).</title>
        <authorList>
            <person name="Chanderbali A."/>
            <person name="Dervinis C."/>
            <person name="Anghel I."/>
            <person name="Soltis D."/>
            <person name="Soltis P."/>
            <person name="Zapata F."/>
        </authorList>
    </citation>
    <scope>NUCLEOTIDE SEQUENCE</scope>
    <source>
        <strain evidence="13">UCBG64.0493</strain>
        <tissue evidence="13">Leaf</tissue>
    </source>
</reference>
<dbReference type="PRINTS" id="PR01217">
    <property type="entry name" value="PRICHEXTENSN"/>
</dbReference>
<sequence length="206" mass="20702">MASSKALQLFMLLTLFATSCIAQSPAAAPKVSPTATPTPSPTVAPPTPSPSPSPVAVPSPSPAPSSPTPSPSPSKTPTPVPSVAPSSPTPAPTVASPPAPPTAPTPADAPAADGPPSGTFADGWVNRAVIAGTALTGTCLAMALIPAAITGYLFSIEPLSGVNFRKWKEHISIILGIMDLDYALWVDAPAALTTESSTEQEATYEK</sequence>
<protein>
    <submittedName>
        <fullName evidence="13">Uncharacterized protein</fullName>
    </submittedName>
</protein>
<dbReference type="PANTHER" id="PTHR36321:SF6">
    <property type="entry name" value="CLASSICAL ARABINOGALACTAN PROTEIN 4-RELATED"/>
    <property type="match status" value="1"/>
</dbReference>
<dbReference type="InterPro" id="IPR044959">
    <property type="entry name" value="AGP"/>
</dbReference>
<evidence type="ECO:0000256" key="10">
    <source>
        <dbReference type="ARBA" id="ARBA00025756"/>
    </source>
</evidence>
<keyword evidence="5" id="KW-0654">Proteoglycan</keyword>
<keyword evidence="8" id="KW-0449">Lipoprotein</keyword>
<dbReference type="PROSITE" id="PS51257">
    <property type="entry name" value="PROKAR_LIPOPROTEIN"/>
    <property type="match status" value="1"/>
</dbReference>
<feature type="signal peptide" evidence="12">
    <location>
        <begin position="1"/>
        <end position="22"/>
    </location>
</feature>
<dbReference type="GO" id="GO:0005886">
    <property type="term" value="C:plasma membrane"/>
    <property type="evidence" value="ECO:0007669"/>
    <property type="project" value="UniProtKB-SubCell"/>
</dbReference>
<evidence type="ECO:0000256" key="11">
    <source>
        <dbReference type="SAM" id="MobiDB-lite"/>
    </source>
</evidence>
<evidence type="ECO:0000256" key="9">
    <source>
        <dbReference type="ARBA" id="ARBA00025294"/>
    </source>
</evidence>
<organism evidence="13 14">
    <name type="scientific">Escallonia herrerae</name>
    <dbReference type="NCBI Taxonomy" id="1293975"/>
    <lineage>
        <taxon>Eukaryota</taxon>
        <taxon>Viridiplantae</taxon>
        <taxon>Streptophyta</taxon>
        <taxon>Embryophyta</taxon>
        <taxon>Tracheophyta</taxon>
        <taxon>Spermatophyta</taxon>
        <taxon>Magnoliopsida</taxon>
        <taxon>eudicotyledons</taxon>
        <taxon>Gunneridae</taxon>
        <taxon>Pentapetalae</taxon>
        <taxon>asterids</taxon>
        <taxon>campanulids</taxon>
        <taxon>Escalloniales</taxon>
        <taxon>Escalloniaceae</taxon>
        <taxon>Escallonia</taxon>
    </lineage>
</organism>
<feature type="chain" id="PRO_5041671004" evidence="12">
    <location>
        <begin position="23"/>
        <end position="206"/>
    </location>
</feature>
<keyword evidence="2" id="KW-1003">Cell membrane</keyword>
<feature type="compositionally biased region" description="Low complexity" evidence="11">
    <location>
        <begin position="24"/>
        <end position="35"/>
    </location>
</feature>
<evidence type="ECO:0000256" key="8">
    <source>
        <dbReference type="ARBA" id="ARBA00023288"/>
    </source>
</evidence>
<feature type="compositionally biased region" description="Pro residues" evidence="11">
    <location>
        <begin position="36"/>
        <end position="104"/>
    </location>
</feature>
<proteinExistence type="inferred from homology"/>
<evidence type="ECO:0000256" key="7">
    <source>
        <dbReference type="ARBA" id="ARBA00023180"/>
    </source>
</evidence>
<evidence type="ECO:0000256" key="4">
    <source>
        <dbReference type="ARBA" id="ARBA00022729"/>
    </source>
</evidence>
<comment type="caution">
    <text evidence="13">The sequence shown here is derived from an EMBL/GenBank/DDBJ whole genome shotgun (WGS) entry which is preliminary data.</text>
</comment>
<evidence type="ECO:0000313" key="13">
    <source>
        <dbReference type="EMBL" id="KAK3042932.1"/>
    </source>
</evidence>
<evidence type="ECO:0000256" key="3">
    <source>
        <dbReference type="ARBA" id="ARBA00022622"/>
    </source>
</evidence>
<keyword evidence="7" id="KW-0325">Glycoprotein</keyword>
<evidence type="ECO:0000256" key="5">
    <source>
        <dbReference type="ARBA" id="ARBA00022974"/>
    </source>
</evidence>
<evidence type="ECO:0000256" key="12">
    <source>
        <dbReference type="SAM" id="SignalP"/>
    </source>
</evidence>
<comment type="subcellular location">
    <subcellularLocation>
        <location evidence="1">Cell membrane</location>
        <topology evidence="1">Lipid-anchor</topology>
        <topology evidence="1">GPI-anchor</topology>
    </subcellularLocation>
</comment>
<keyword evidence="6" id="KW-0472">Membrane</keyword>